<dbReference type="EMBL" id="LGSZ01000028">
    <property type="protein sequence ID" value="KPH81617.1"/>
    <property type="molecule type" value="Genomic_DNA"/>
</dbReference>
<dbReference type="SUPFAM" id="SSF55144">
    <property type="entry name" value="LigT-like"/>
    <property type="match status" value="1"/>
</dbReference>
<dbReference type="Gene3D" id="3.90.1140.10">
    <property type="entry name" value="Cyclic phosphodiesterase"/>
    <property type="match status" value="1"/>
</dbReference>
<accession>A0A0N1F766</accession>
<dbReference type="PATRIC" id="fig|1526658.3.peg.2217"/>
<sequence length="169" mass="18086">MTAPIHSIWLMPAVPDATLLAGIVSDQSERFGTPLFTPHLTIAGDTDRPVTALAAAIAQAAKKVAAFSETVTGIETSEAFFRSFYARFAVSPPLAALKRQLDGQAREPFMPHVSLLYGPVEAAPKAQAAAEVSTALTGRPIRFDRLCVVTSGQDVPIEQWRVVETARLA</sequence>
<reference evidence="1 2" key="1">
    <citation type="submission" date="2015-07" db="EMBL/GenBank/DDBJ databases">
        <title>Whole genome sequencing of Bosea vaviloviae isolated from cave pool.</title>
        <authorList>
            <person name="Tan N.E.H."/>
            <person name="Lee Y.P."/>
            <person name="Gan H.M."/>
            <person name="Barton H."/>
            <person name="Savka M.A."/>
        </authorList>
    </citation>
    <scope>NUCLEOTIDE SEQUENCE [LARGE SCALE GENOMIC DNA]</scope>
    <source>
        <strain evidence="1 2">SD260</strain>
    </source>
</reference>
<evidence type="ECO:0000313" key="2">
    <source>
        <dbReference type="Proteomes" id="UP000037822"/>
    </source>
</evidence>
<dbReference type="GO" id="GO:0004113">
    <property type="term" value="F:2',3'-cyclic-nucleotide 3'-phosphodiesterase activity"/>
    <property type="evidence" value="ECO:0007669"/>
    <property type="project" value="TreeGrafter"/>
</dbReference>
<gene>
    <name evidence="1" type="ORF">AE618_07700</name>
</gene>
<dbReference type="InterPro" id="IPR009097">
    <property type="entry name" value="Cyclic_Pdiesterase"/>
</dbReference>
<dbReference type="Pfam" id="PF13563">
    <property type="entry name" value="2_5_RNA_ligase2"/>
    <property type="match status" value="1"/>
</dbReference>
<dbReference type="PANTHER" id="PTHR28141:SF1">
    <property type="entry name" value="2',3'-CYCLIC-NUCLEOTIDE 3'-PHOSPHODIESTERASE"/>
    <property type="match status" value="1"/>
</dbReference>
<dbReference type="PANTHER" id="PTHR28141">
    <property type="entry name" value="2',3'-CYCLIC-NUCLEOTIDE 3'-PHOSPHODIESTERASE"/>
    <property type="match status" value="1"/>
</dbReference>
<dbReference type="Proteomes" id="UP000037822">
    <property type="component" value="Unassembled WGS sequence"/>
</dbReference>
<dbReference type="AlphaFoldDB" id="A0A0N1F766"/>
<dbReference type="GO" id="GO:0009187">
    <property type="term" value="P:cyclic nucleotide metabolic process"/>
    <property type="evidence" value="ECO:0007669"/>
    <property type="project" value="TreeGrafter"/>
</dbReference>
<name>A0A0N1F766_9HYPH</name>
<dbReference type="InterPro" id="IPR012386">
    <property type="entry name" value="Cyclic-nucl_3Pdiesterase"/>
</dbReference>
<keyword evidence="2" id="KW-1185">Reference proteome</keyword>
<organism evidence="1 2">
    <name type="scientific">Bosea vaviloviae</name>
    <dbReference type="NCBI Taxonomy" id="1526658"/>
    <lineage>
        <taxon>Bacteria</taxon>
        <taxon>Pseudomonadati</taxon>
        <taxon>Pseudomonadota</taxon>
        <taxon>Alphaproteobacteria</taxon>
        <taxon>Hyphomicrobiales</taxon>
        <taxon>Boseaceae</taxon>
        <taxon>Bosea</taxon>
    </lineage>
</organism>
<evidence type="ECO:0008006" key="3">
    <source>
        <dbReference type="Google" id="ProtNLM"/>
    </source>
</evidence>
<proteinExistence type="predicted"/>
<protein>
    <recommendedName>
        <fullName evidence="3">Cyclic phosphodiesterase-like protein</fullName>
    </recommendedName>
</protein>
<evidence type="ECO:0000313" key="1">
    <source>
        <dbReference type="EMBL" id="KPH81617.1"/>
    </source>
</evidence>
<comment type="caution">
    <text evidence="1">The sequence shown here is derived from an EMBL/GenBank/DDBJ whole genome shotgun (WGS) entry which is preliminary data.</text>
</comment>
<dbReference type="RefSeq" id="WP_054208453.1">
    <property type="nucleotide sequence ID" value="NZ_LGSZ01000028.1"/>
</dbReference>
<dbReference type="OrthoDB" id="1492719at2"/>